<dbReference type="Pfam" id="PF04079">
    <property type="entry name" value="SMC_ScpB"/>
    <property type="match status" value="1"/>
</dbReference>
<protein>
    <recommendedName>
        <fullName evidence="7">Chromosome segregation and condensation protein ScpB</fullName>
    </recommendedName>
</protein>
<dbReference type="Gene3D" id="1.10.10.10">
    <property type="entry name" value="Winged helix-like DNA-binding domain superfamily/Winged helix DNA-binding domain"/>
    <property type="match status" value="2"/>
</dbReference>
<dbReference type="GO" id="GO:0051304">
    <property type="term" value="P:chromosome separation"/>
    <property type="evidence" value="ECO:0007669"/>
    <property type="project" value="InterPro"/>
</dbReference>
<comment type="caution">
    <text evidence="5">The sequence shown here is derived from an EMBL/GenBank/DDBJ whole genome shotgun (WGS) entry which is preliminary data.</text>
</comment>
<evidence type="ECO:0000256" key="3">
    <source>
        <dbReference type="ARBA" id="ARBA00022829"/>
    </source>
</evidence>
<dbReference type="SUPFAM" id="SSF46785">
    <property type="entry name" value="Winged helix' DNA-binding domain"/>
    <property type="match status" value="2"/>
</dbReference>
<dbReference type="EMBL" id="AZRL01000003">
    <property type="protein sequence ID" value="PNR98108.1"/>
    <property type="molecule type" value="Genomic_DNA"/>
</dbReference>
<gene>
    <name evidence="5" type="ORF">X929_00855</name>
</gene>
<dbReference type="OrthoDB" id="45180at2"/>
<name>A0A2K1P5N4_9BACT</name>
<dbReference type="Proteomes" id="UP000236434">
    <property type="component" value="Unassembled WGS sequence"/>
</dbReference>
<evidence type="ECO:0000313" key="5">
    <source>
        <dbReference type="EMBL" id="PNR98108.1"/>
    </source>
</evidence>
<reference evidence="5 6" key="1">
    <citation type="submission" date="2013-12" db="EMBL/GenBank/DDBJ databases">
        <title>Comparative genomics of Petrotoga isolates.</title>
        <authorList>
            <person name="Nesbo C.L."/>
            <person name="Charchuk R."/>
            <person name="Chow K."/>
        </authorList>
    </citation>
    <scope>NUCLEOTIDE SEQUENCE [LARGE SCALE GENOMIC DNA]</scope>
    <source>
        <strain evidence="5 6">DSM 13574</strain>
    </source>
</reference>
<dbReference type="PANTHER" id="PTHR34298:SF2">
    <property type="entry name" value="SEGREGATION AND CONDENSATION PROTEIN B"/>
    <property type="match status" value="1"/>
</dbReference>
<dbReference type="RefSeq" id="WP_103066178.1">
    <property type="nucleotide sequence ID" value="NZ_AZRL01000003.1"/>
</dbReference>
<dbReference type="AlphaFoldDB" id="A0A2K1P5N4"/>
<dbReference type="InterPro" id="IPR005234">
    <property type="entry name" value="ScpB_csome_segregation"/>
</dbReference>
<dbReference type="PANTHER" id="PTHR34298">
    <property type="entry name" value="SEGREGATION AND CONDENSATION PROTEIN B"/>
    <property type="match status" value="1"/>
</dbReference>
<evidence type="ECO:0000313" key="6">
    <source>
        <dbReference type="Proteomes" id="UP000236434"/>
    </source>
</evidence>
<dbReference type="InterPro" id="IPR036390">
    <property type="entry name" value="WH_DNA-bd_sf"/>
</dbReference>
<keyword evidence="4" id="KW-0131">Cell cycle</keyword>
<evidence type="ECO:0008006" key="7">
    <source>
        <dbReference type="Google" id="ProtNLM"/>
    </source>
</evidence>
<proteinExistence type="predicted"/>
<accession>A0A2K1P5N4</accession>
<organism evidence="5 6">
    <name type="scientific">Petrotoga olearia DSM 13574</name>
    <dbReference type="NCBI Taxonomy" id="1122955"/>
    <lineage>
        <taxon>Bacteria</taxon>
        <taxon>Thermotogati</taxon>
        <taxon>Thermotogota</taxon>
        <taxon>Thermotogae</taxon>
        <taxon>Petrotogales</taxon>
        <taxon>Petrotogaceae</taxon>
        <taxon>Petrotoga</taxon>
    </lineage>
</organism>
<sequence length="178" mass="21179">MAKSKIDVEIRMIEALIFSTPNGVSFKEISKRLKIKEEELRSYLEEIELHYIGDQHGVELIKNGNKYRFEIKPEIKSMVFTNPRKFELTQTQFEVLAILFMNGDSRVVEIEQIRGKNSYYQLKKLMEYDLIKKSKKKNHTYYHLTEKFYEFLPDKTLKKLEEMKKNEVTKGSPNNISE</sequence>
<keyword evidence="3" id="KW-0159">Chromosome partition</keyword>
<keyword evidence="1" id="KW-0963">Cytoplasm</keyword>
<evidence type="ECO:0000256" key="2">
    <source>
        <dbReference type="ARBA" id="ARBA00022618"/>
    </source>
</evidence>
<keyword evidence="2" id="KW-0132">Cell division</keyword>
<dbReference type="GO" id="GO:0051301">
    <property type="term" value="P:cell division"/>
    <property type="evidence" value="ECO:0007669"/>
    <property type="project" value="UniProtKB-KW"/>
</dbReference>
<evidence type="ECO:0000256" key="1">
    <source>
        <dbReference type="ARBA" id="ARBA00022490"/>
    </source>
</evidence>
<dbReference type="InterPro" id="IPR036388">
    <property type="entry name" value="WH-like_DNA-bd_sf"/>
</dbReference>
<evidence type="ECO:0000256" key="4">
    <source>
        <dbReference type="ARBA" id="ARBA00023306"/>
    </source>
</evidence>